<reference evidence="3 4" key="1">
    <citation type="journal article" date="2011" name="Proc. Natl. Acad. Sci. U.S.A.">
        <title>Comparative genomics of xylose-fermenting fungi for enhanced biofuel production.</title>
        <authorList>
            <person name="Wohlbach D.J."/>
            <person name="Kuo A."/>
            <person name="Sato T.K."/>
            <person name="Potts K.M."/>
            <person name="Salamov A.A."/>
            <person name="LaButti K.M."/>
            <person name="Sun H."/>
            <person name="Clum A."/>
            <person name="Pangilinan J.L."/>
            <person name="Lindquist E.A."/>
            <person name="Lucas S."/>
            <person name="Lapidus A."/>
            <person name="Jin M."/>
            <person name="Gunawan C."/>
            <person name="Balan V."/>
            <person name="Dale B.E."/>
            <person name="Jeffries T.W."/>
            <person name="Zinkel R."/>
            <person name="Barry K.W."/>
            <person name="Grigoriev I.V."/>
            <person name="Gasch A.P."/>
        </authorList>
    </citation>
    <scope>NUCLEOTIDE SEQUENCE [LARGE SCALE GENOMIC DNA]</scope>
    <source>
        <strain evidence="4">ATCC 10573 / BCRC 21748 / CBS 615 / JCM 9827 / NBRC 10315 / NRRL Y-1498 / VKM Y-70</strain>
    </source>
</reference>
<protein>
    <recommendedName>
        <fullName evidence="2">Rho-GAP domain-containing protein</fullName>
    </recommendedName>
</protein>
<name>G3B287_CANTC</name>
<dbReference type="PROSITE" id="PS50238">
    <property type="entry name" value="RHOGAP"/>
    <property type="match status" value="1"/>
</dbReference>
<accession>G3B287</accession>
<evidence type="ECO:0000313" key="4">
    <source>
        <dbReference type="Proteomes" id="UP000000707"/>
    </source>
</evidence>
<feature type="domain" description="Rho-GAP" evidence="2">
    <location>
        <begin position="2"/>
        <end position="182"/>
    </location>
</feature>
<dbReference type="GO" id="GO:0007165">
    <property type="term" value="P:signal transduction"/>
    <property type="evidence" value="ECO:0007669"/>
    <property type="project" value="InterPro"/>
</dbReference>
<dbReference type="Gene3D" id="1.10.555.10">
    <property type="entry name" value="Rho GTPase activation protein"/>
    <property type="match status" value="1"/>
</dbReference>
<feature type="compositionally biased region" description="Low complexity" evidence="1">
    <location>
        <begin position="288"/>
        <end position="300"/>
    </location>
</feature>
<feature type="region of interest" description="Disordered" evidence="1">
    <location>
        <begin position="262"/>
        <end position="329"/>
    </location>
</feature>
<dbReference type="SUPFAM" id="SSF48350">
    <property type="entry name" value="GTPase activation domain, GAP"/>
    <property type="match status" value="1"/>
</dbReference>
<feature type="compositionally biased region" description="Basic and acidic residues" evidence="1">
    <location>
        <begin position="461"/>
        <end position="473"/>
    </location>
</feature>
<dbReference type="eggNOG" id="ENOG502RQ7J">
    <property type="taxonomic scope" value="Eukaryota"/>
</dbReference>
<evidence type="ECO:0000313" key="3">
    <source>
        <dbReference type="EMBL" id="EGV64617.1"/>
    </source>
</evidence>
<evidence type="ECO:0000256" key="1">
    <source>
        <dbReference type="SAM" id="MobiDB-lite"/>
    </source>
</evidence>
<dbReference type="InterPro" id="IPR008936">
    <property type="entry name" value="Rho_GTPase_activation_prot"/>
</dbReference>
<dbReference type="CDD" id="cd00159">
    <property type="entry name" value="RhoGAP"/>
    <property type="match status" value="1"/>
</dbReference>
<dbReference type="GeneID" id="18250236"/>
<dbReference type="EMBL" id="GL996515">
    <property type="protein sequence ID" value="EGV64617.1"/>
    <property type="molecule type" value="Genomic_DNA"/>
</dbReference>
<feature type="compositionally biased region" description="Polar residues" evidence="1">
    <location>
        <begin position="388"/>
        <end position="404"/>
    </location>
</feature>
<dbReference type="Proteomes" id="UP000000707">
    <property type="component" value="Unassembled WGS sequence"/>
</dbReference>
<organism evidence="4">
    <name type="scientific">Candida tenuis (strain ATCC 10573 / BCRC 21748 / CBS 615 / JCM 9827 / NBRC 10315 / NRRL Y-1498 / VKM Y-70)</name>
    <name type="common">Yeast</name>
    <name type="synonym">Yamadazyma tenuis</name>
    <dbReference type="NCBI Taxonomy" id="590646"/>
    <lineage>
        <taxon>Eukaryota</taxon>
        <taxon>Fungi</taxon>
        <taxon>Dikarya</taxon>
        <taxon>Ascomycota</taxon>
        <taxon>Saccharomycotina</taxon>
        <taxon>Pichiomycetes</taxon>
        <taxon>Debaryomycetaceae</taxon>
        <taxon>Yamadazyma</taxon>
    </lineage>
</organism>
<dbReference type="OrthoDB" id="3196451at2759"/>
<dbReference type="AlphaFoldDB" id="G3B287"/>
<feature type="compositionally biased region" description="Basic residues" evidence="1">
    <location>
        <begin position="424"/>
        <end position="442"/>
    </location>
</feature>
<dbReference type="Pfam" id="PF00620">
    <property type="entry name" value="RhoGAP"/>
    <property type="match status" value="1"/>
</dbReference>
<feature type="compositionally biased region" description="Basic and acidic residues" evidence="1">
    <location>
        <begin position="262"/>
        <end position="272"/>
    </location>
</feature>
<dbReference type="KEGG" id="cten:18250236"/>
<dbReference type="HOGENOM" id="CLU_536348_0_0_1"/>
<dbReference type="STRING" id="590646.G3B287"/>
<dbReference type="SMART" id="SM00324">
    <property type="entry name" value="RhoGAP"/>
    <property type="match status" value="1"/>
</dbReference>
<gene>
    <name evidence="3" type="ORF">CANTEDRAFT_92858</name>
</gene>
<evidence type="ECO:0000259" key="2">
    <source>
        <dbReference type="PROSITE" id="PS50238"/>
    </source>
</evidence>
<feature type="region of interest" description="Disordered" evidence="1">
    <location>
        <begin position="372"/>
        <end position="404"/>
    </location>
</feature>
<dbReference type="InterPro" id="IPR000198">
    <property type="entry name" value="RhoGAP_dom"/>
</dbReference>
<keyword evidence="4" id="KW-1185">Reference proteome</keyword>
<proteinExistence type="predicted"/>
<sequence>MVDVFKLVSPPDGDEFRIPLILSELYAFINNDICEGIFRINGSLKKVNQYYNSLHRYHRWLPEANIYDVCSLLKKLLTTNYKFFDISKLDLGELKELSDEKFNWEYFNRFMNNNLNSLSLHIFMYTIAFTSRLLDHSDITKMSLLNFSIIFQPIFFSCDSLVGLPNYINLLNFLLKNHQKIDIDQSLIDSDFKLALSESSVETDFTDNSSFFYRFKSFKNKSIDSINDIGRKIPFSNDITFKGYRFNNRSVDMVSFLKDNRDSLSDQSKDEESAGTVITEVPENGPITNSESTQSVSSSTDPQIGSQDAQPDPEPESNPEYTHTLEPPTHKFPVFEIDESIDPLTVDPEINAVIHLKDIDTQSFQFDVDLDSSSNSSFHSLNDDSDDTSNQMNQSNFSNDTNDTSFQISELSHKPSMWSLRSHKEPKHSKHHESKTTRKKPTSKLAQTATRKRSSTILSRVESRLDSKSEPRSSCDTLSSMEKRRSLAKVFKNEGIKFPLKLKSKSIY</sequence>
<feature type="region of interest" description="Disordered" evidence="1">
    <location>
        <begin position="420"/>
        <end position="480"/>
    </location>
</feature>
<dbReference type="RefSeq" id="XP_006685423.1">
    <property type="nucleotide sequence ID" value="XM_006685360.1"/>
</dbReference>